<keyword evidence="7" id="KW-1185">Reference proteome</keyword>
<keyword evidence="3" id="KW-0479">Metal-binding</keyword>
<comment type="cofactor">
    <cofactor evidence="1">
        <name>heme</name>
        <dbReference type="ChEBI" id="CHEBI:30413"/>
    </cofactor>
</comment>
<dbReference type="Proteomes" id="UP000178912">
    <property type="component" value="Unassembled WGS sequence"/>
</dbReference>
<evidence type="ECO:0000256" key="2">
    <source>
        <dbReference type="ARBA" id="ARBA00010617"/>
    </source>
</evidence>
<keyword evidence="4" id="KW-0560">Oxidoreductase</keyword>
<protein>
    <submittedName>
        <fullName evidence="6">Uncharacterized protein</fullName>
    </submittedName>
</protein>
<sequence length="195" mass="21896">MRNRYGCGVVAYDDGRNEEYLKDTGAFAHDITISAALIQMIPAIFKPFFALIPLLPNRWQLNKASEHLLPLKRGRLLQLESAKTGGDKVAWNDYTSWYIKEVADHPDLTERTPEKIQRTYSFPIAAEDFQEIRDDIECVLAEHGGKWDKAAIAKLTKTDSAVRESLGISQFACHGGERVVVDPKGITMENGLHLP</sequence>
<organism evidence="6 7">
    <name type="scientific">Rhynchosporium agropyri</name>
    <dbReference type="NCBI Taxonomy" id="914238"/>
    <lineage>
        <taxon>Eukaryota</taxon>
        <taxon>Fungi</taxon>
        <taxon>Dikarya</taxon>
        <taxon>Ascomycota</taxon>
        <taxon>Pezizomycotina</taxon>
        <taxon>Leotiomycetes</taxon>
        <taxon>Helotiales</taxon>
        <taxon>Ploettnerulaceae</taxon>
        <taxon>Rhynchosporium</taxon>
    </lineage>
</organism>
<dbReference type="GO" id="GO:0020037">
    <property type="term" value="F:heme binding"/>
    <property type="evidence" value="ECO:0007669"/>
    <property type="project" value="InterPro"/>
</dbReference>
<dbReference type="GO" id="GO:0005506">
    <property type="term" value="F:iron ion binding"/>
    <property type="evidence" value="ECO:0007669"/>
    <property type="project" value="InterPro"/>
</dbReference>
<dbReference type="PANTHER" id="PTHR46206">
    <property type="entry name" value="CYTOCHROME P450"/>
    <property type="match status" value="1"/>
</dbReference>
<accession>A0A1E1KJ96</accession>
<name>A0A1E1KJ96_9HELO</name>
<dbReference type="OrthoDB" id="1844152at2759"/>
<dbReference type="SUPFAM" id="SSF48264">
    <property type="entry name" value="Cytochrome P450"/>
    <property type="match status" value="1"/>
</dbReference>
<reference evidence="7" key="1">
    <citation type="submission" date="2016-03" db="EMBL/GenBank/DDBJ databases">
        <authorList>
            <person name="Guldener U."/>
        </authorList>
    </citation>
    <scope>NUCLEOTIDE SEQUENCE [LARGE SCALE GENOMIC DNA]</scope>
    <source>
        <strain evidence="7">04CH-RAC-A.6.1</strain>
    </source>
</reference>
<gene>
    <name evidence="6" type="ORF">RAG0_06965</name>
</gene>
<comment type="similarity">
    <text evidence="2">Belongs to the cytochrome P450 family.</text>
</comment>
<evidence type="ECO:0000313" key="7">
    <source>
        <dbReference type="Proteomes" id="UP000178912"/>
    </source>
</evidence>
<evidence type="ECO:0000256" key="4">
    <source>
        <dbReference type="ARBA" id="ARBA00023002"/>
    </source>
</evidence>
<evidence type="ECO:0000256" key="1">
    <source>
        <dbReference type="ARBA" id="ARBA00001971"/>
    </source>
</evidence>
<evidence type="ECO:0000313" key="6">
    <source>
        <dbReference type="EMBL" id="CZS98119.1"/>
    </source>
</evidence>
<keyword evidence="5" id="KW-0408">Iron</keyword>
<dbReference type="InterPro" id="IPR036396">
    <property type="entry name" value="Cyt_P450_sf"/>
</dbReference>
<evidence type="ECO:0000256" key="5">
    <source>
        <dbReference type="ARBA" id="ARBA00023004"/>
    </source>
</evidence>
<evidence type="ECO:0000256" key="3">
    <source>
        <dbReference type="ARBA" id="ARBA00022723"/>
    </source>
</evidence>
<dbReference type="GO" id="GO:0004497">
    <property type="term" value="F:monooxygenase activity"/>
    <property type="evidence" value="ECO:0007669"/>
    <property type="project" value="InterPro"/>
</dbReference>
<dbReference type="GO" id="GO:0016705">
    <property type="term" value="F:oxidoreductase activity, acting on paired donors, with incorporation or reduction of molecular oxygen"/>
    <property type="evidence" value="ECO:0007669"/>
    <property type="project" value="InterPro"/>
</dbReference>
<proteinExistence type="inferred from homology"/>
<dbReference type="EMBL" id="FJUX01000035">
    <property type="protein sequence ID" value="CZS98119.1"/>
    <property type="molecule type" value="Genomic_DNA"/>
</dbReference>
<dbReference type="AlphaFoldDB" id="A0A1E1KJ96"/>